<dbReference type="Gene3D" id="1.10.510.10">
    <property type="entry name" value="Transferase(Phosphotransferase) domain 1"/>
    <property type="match status" value="1"/>
</dbReference>
<evidence type="ECO:0008006" key="3">
    <source>
        <dbReference type="Google" id="ProtNLM"/>
    </source>
</evidence>
<reference evidence="1" key="1">
    <citation type="journal article" date="2012" name="Nature">
        <title>The tomato genome sequence provides insights into fleshy fruit evolution.</title>
        <authorList>
            <consortium name="Tomato Genome Consortium"/>
        </authorList>
    </citation>
    <scope>NUCLEOTIDE SEQUENCE [LARGE SCALE GENOMIC DNA]</scope>
    <source>
        <strain evidence="1">cv. Heinz 1706</strain>
    </source>
</reference>
<accession>A0A3Q7F0V8</accession>
<dbReference type="Proteomes" id="UP000004994">
    <property type="component" value="Chromosome 2"/>
</dbReference>
<dbReference type="PANTHER" id="PTHR48055:SF57">
    <property type="entry name" value="PROTEIN KINASE DOMAIN-CONTAINING PROTEIN"/>
    <property type="match status" value="1"/>
</dbReference>
<dbReference type="InParanoid" id="A0A3Q7F0V8"/>
<dbReference type="STRING" id="4081.A0A3Q7F0V8"/>
<keyword evidence="2" id="KW-1185">Reference proteome</keyword>
<protein>
    <recommendedName>
        <fullName evidence="3">Protein kinase domain-containing protein</fullName>
    </recommendedName>
</protein>
<dbReference type="PANTHER" id="PTHR48055">
    <property type="entry name" value="LEUCINE-RICH REPEAT RECEPTOR PROTEIN KINASE EMS1"/>
    <property type="match status" value="1"/>
</dbReference>
<dbReference type="EnsemblPlants" id="Solyc02g063185.1.1">
    <property type="protein sequence ID" value="Solyc02g063185.1.1"/>
    <property type="gene ID" value="Solyc02g063185.1"/>
</dbReference>
<dbReference type="SUPFAM" id="SSF56112">
    <property type="entry name" value="Protein kinase-like (PK-like)"/>
    <property type="match status" value="1"/>
</dbReference>
<organism evidence="1">
    <name type="scientific">Solanum lycopersicum</name>
    <name type="common">Tomato</name>
    <name type="synonym">Lycopersicon esculentum</name>
    <dbReference type="NCBI Taxonomy" id="4081"/>
    <lineage>
        <taxon>Eukaryota</taxon>
        <taxon>Viridiplantae</taxon>
        <taxon>Streptophyta</taxon>
        <taxon>Embryophyta</taxon>
        <taxon>Tracheophyta</taxon>
        <taxon>Spermatophyta</taxon>
        <taxon>Magnoliopsida</taxon>
        <taxon>eudicotyledons</taxon>
        <taxon>Gunneridae</taxon>
        <taxon>Pentapetalae</taxon>
        <taxon>asterids</taxon>
        <taxon>lamiids</taxon>
        <taxon>Solanales</taxon>
        <taxon>Solanaceae</taxon>
        <taxon>Solanoideae</taxon>
        <taxon>Solaneae</taxon>
        <taxon>Solanum</taxon>
        <taxon>Solanum subgen. Lycopersicon</taxon>
    </lineage>
</organism>
<dbReference type="Gramene" id="Solyc02g063185.1.1">
    <property type="protein sequence ID" value="Solyc02g063185.1.1"/>
    <property type="gene ID" value="Solyc02g063185.1"/>
</dbReference>
<evidence type="ECO:0000313" key="1">
    <source>
        <dbReference type="EnsemblPlants" id="Solyc02g063185.1.1"/>
    </source>
</evidence>
<sequence>MEPDSRNKLGLVKDLNEVITRASNSPCGNVLLDQDLTAHVADFGIAKMLAEEGNIAQTKTLGTISYIAPALKTRAPNCVRSEKAAMGKSVKFEGISEELQKIIDANMDKVEAKAYR</sequence>
<dbReference type="AlphaFoldDB" id="A0A3Q7F0V8"/>
<reference evidence="1" key="2">
    <citation type="submission" date="2019-01" db="UniProtKB">
        <authorList>
            <consortium name="EnsemblPlants"/>
        </authorList>
    </citation>
    <scope>IDENTIFICATION</scope>
    <source>
        <strain evidence="1">cv. Heinz 1706</strain>
    </source>
</reference>
<proteinExistence type="predicted"/>
<dbReference type="InterPro" id="IPR051564">
    <property type="entry name" value="LRR_receptor-like_kinase"/>
</dbReference>
<dbReference type="InterPro" id="IPR011009">
    <property type="entry name" value="Kinase-like_dom_sf"/>
</dbReference>
<name>A0A3Q7F0V8_SOLLC</name>
<evidence type="ECO:0000313" key="2">
    <source>
        <dbReference type="Proteomes" id="UP000004994"/>
    </source>
</evidence>